<gene>
    <name evidence="2" type="ORF">Goari_027394</name>
</gene>
<protein>
    <recommendedName>
        <fullName evidence="1">Malic enzyme N-terminal domain-containing protein</fullName>
    </recommendedName>
</protein>
<dbReference type="PANTHER" id="PTHR23406:SF89">
    <property type="entry name" value="NADP-DEPENDENT MALIC ENZYME 1"/>
    <property type="match status" value="1"/>
</dbReference>
<comment type="caution">
    <text evidence="2">The sequence shown here is derived from an EMBL/GenBank/DDBJ whole genome shotgun (WGS) entry which is preliminary data.</text>
</comment>
<keyword evidence="3" id="KW-1185">Reference proteome</keyword>
<dbReference type="GO" id="GO:0009507">
    <property type="term" value="C:chloroplast"/>
    <property type="evidence" value="ECO:0007669"/>
    <property type="project" value="TreeGrafter"/>
</dbReference>
<dbReference type="InterPro" id="IPR046346">
    <property type="entry name" value="Aminoacid_DH-like_N_sf"/>
</dbReference>
<dbReference type="InterPro" id="IPR012301">
    <property type="entry name" value="Malic_N_dom"/>
</dbReference>
<sequence>MNTTKEINVRESVLDMDPKSTVGDGVEDVYAEDFGTEDHLVTLWTYSVARDPRHNKGLAFTETERDSHYLRGLLPPAVVTQQLQEKKLMNSIRNHQVPLQKYMAMMELQGKVLDVLKNWPERSIQVVVVIAGERILGGMGIPARKLSVYTKLGGVRPSALSIFDMAIFMCLPVTIDVGTNNEVLLKDEFYIGLRQRRAIG</sequence>
<dbReference type="Proteomes" id="UP000593577">
    <property type="component" value="Unassembled WGS sequence"/>
</dbReference>
<dbReference type="GO" id="GO:0006108">
    <property type="term" value="P:malate metabolic process"/>
    <property type="evidence" value="ECO:0007669"/>
    <property type="project" value="TreeGrafter"/>
</dbReference>
<dbReference type="EMBL" id="JABFAA010355477">
    <property type="protein sequence ID" value="MBA0703151.1"/>
    <property type="molecule type" value="Genomic_DNA"/>
</dbReference>
<dbReference type="SUPFAM" id="SSF53223">
    <property type="entry name" value="Aminoacid dehydrogenase-like, N-terminal domain"/>
    <property type="match status" value="1"/>
</dbReference>
<reference evidence="2 3" key="1">
    <citation type="journal article" date="2019" name="Genome Biol. Evol.">
        <title>Insights into the evolution of the New World diploid cottons (Gossypium, subgenus Houzingenia) based on genome sequencing.</title>
        <authorList>
            <person name="Grover C.E."/>
            <person name="Arick M.A. 2nd"/>
            <person name="Thrash A."/>
            <person name="Conover J.L."/>
            <person name="Sanders W.S."/>
            <person name="Peterson D.G."/>
            <person name="Frelichowski J.E."/>
            <person name="Scheffler J.A."/>
            <person name="Scheffler B.E."/>
            <person name="Wendel J.F."/>
        </authorList>
    </citation>
    <scope>NUCLEOTIDE SEQUENCE [LARGE SCALE GENOMIC DNA]</scope>
    <source>
        <strain evidence="2">185</strain>
        <tissue evidence="2">Leaf</tissue>
    </source>
</reference>
<dbReference type="PANTHER" id="PTHR23406">
    <property type="entry name" value="MALIC ENZYME-RELATED"/>
    <property type="match status" value="1"/>
</dbReference>
<dbReference type="AlphaFoldDB" id="A0A7J8YU94"/>
<evidence type="ECO:0000259" key="1">
    <source>
        <dbReference type="SMART" id="SM01274"/>
    </source>
</evidence>
<dbReference type="GO" id="GO:0004473">
    <property type="term" value="F:malate dehydrogenase (decarboxylating) (NADP+) activity"/>
    <property type="evidence" value="ECO:0007669"/>
    <property type="project" value="TreeGrafter"/>
</dbReference>
<accession>A0A7J8YU94</accession>
<dbReference type="InterPro" id="IPR037062">
    <property type="entry name" value="Malic_N_dom_sf"/>
</dbReference>
<evidence type="ECO:0000313" key="3">
    <source>
        <dbReference type="Proteomes" id="UP000593577"/>
    </source>
</evidence>
<feature type="domain" description="Malic enzyme N-terminal" evidence="1">
    <location>
        <begin position="81"/>
        <end position="200"/>
    </location>
</feature>
<evidence type="ECO:0000313" key="2">
    <source>
        <dbReference type="EMBL" id="MBA0703151.1"/>
    </source>
</evidence>
<dbReference type="SMART" id="SM01274">
    <property type="entry name" value="malic"/>
    <property type="match status" value="1"/>
</dbReference>
<proteinExistence type="predicted"/>
<organism evidence="2 3">
    <name type="scientific">Gossypium aridum</name>
    <name type="common">American cotton</name>
    <name type="synonym">Erioxylum aridum</name>
    <dbReference type="NCBI Taxonomy" id="34290"/>
    <lineage>
        <taxon>Eukaryota</taxon>
        <taxon>Viridiplantae</taxon>
        <taxon>Streptophyta</taxon>
        <taxon>Embryophyta</taxon>
        <taxon>Tracheophyta</taxon>
        <taxon>Spermatophyta</taxon>
        <taxon>Magnoliopsida</taxon>
        <taxon>eudicotyledons</taxon>
        <taxon>Gunneridae</taxon>
        <taxon>Pentapetalae</taxon>
        <taxon>rosids</taxon>
        <taxon>malvids</taxon>
        <taxon>Malvales</taxon>
        <taxon>Malvaceae</taxon>
        <taxon>Malvoideae</taxon>
        <taxon>Gossypium</taxon>
    </lineage>
</organism>
<dbReference type="Pfam" id="PF00390">
    <property type="entry name" value="malic"/>
    <property type="match status" value="1"/>
</dbReference>
<name>A0A7J8YU94_GOSAI</name>
<dbReference type="Gene3D" id="3.40.50.10380">
    <property type="entry name" value="Malic enzyme, N-terminal domain"/>
    <property type="match status" value="2"/>
</dbReference>